<proteinExistence type="inferred from homology"/>
<dbReference type="Pfam" id="PF00213">
    <property type="entry name" value="OSCP"/>
    <property type="match status" value="1"/>
</dbReference>
<dbReference type="InterPro" id="IPR000711">
    <property type="entry name" value="ATPase_OSCP/dsu"/>
</dbReference>
<dbReference type="NCBIfam" id="TIGR01145">
    <property type="entry name" value="ATP_synt_delta"/>
    <property type="match status" value="1"/>
</dbReference>
<dbReference type="InterPro" id="IPR020781">
    <property type="entry name" value="ATPase_OSCP/d_CS"/>
</dbReference>
<protein>
    <recommendedName>
        <fullName evidence="3">ATP synthase subunit 5, mitochondrial</fullName>
    </recommendedName>
</protein>
<dbReference type="PRINTS" id="PR00125">
    <property type="entry name" value="ATPASEDELTA"/>
</dbReference>
<sequence>MFRQVLSVGKTQLARGYATAAPSTKAPITLFGIDGKYATALFQAAASKNALSAVETDLTTIDEQLSKNARLGEVLSSPLLNRSAKEQLIESLGKKSEITTNFFKALIENNRLSETKRIIAAYKSLMEAQRGIISVVVTSANPLGNKELKQVKDNLTKGGLIKDVKEVNVVNKVNPSILGGMVVEFGDYTIDMSVSSRLAKLEKLLTDSIAI</sequence>
<comment type="subcellular location">
    <subcellularLocation>
        <location evidence="1">Membrane</location>
    </subcellularLocation>
</comment>
<evidence type="ECO:0000313" key="10">
    <source>
        <dbReference type="Proteomes" id="UP001145021"/>
    </source>
</evidence>
<keyword evidence="4" id="KW-0813">Transport</keyword>
<dbReference type="GO" id="GO:0016020">
    <property type="term" value="C:membrane"/>
    <property type="evidence" value="ECO:0007669"/>
    <property type="project" value="UniProtKB-SubCell"/>
</dbReference>
<reference evidence="9" key="1">
    <citation type="submission" date="2022-07" db="EMBL/GenBank/DDBJ databases">
        <title>Phylogenomic reconstructions and comparative analyses of Kickxellomycotina fungi.</title>
        <authorList>
            <person name="Reynolds N.K."/>
            <person name="Stajich J.E."/>
            <person name="Barry K."/>
            <person name="Grigoriev I.V."/>
            <person name="Crous P."/>
            <person name="Smith M.E."/>
        </authorList>
    </citation>
    <scope>NUCLEOTIDE SEQUENCE</scope>
    <source>
        <strain evidence="9">NBRC 105413</strain>
    </source>
</reference>
<keyword evidence="6" id="KW-0406">Ion transport</keyword>
<accession>A0A9W7XIE8</accession>
<comment type="caution">
    <text evidence="9">The sequence shown here is derived from an EMBL/GenBank/DDBJ whole genome shotgun (WGS) entry which is preliminary data.</text>
</comment>
<evidence type="ECO:0000256" key="3">
    <source>
        <dbReference type="ARBA" id="ARBA00014723"/>
    </source>
</evidence>
<gene>
    <name evidence="9" type="primary">ATP5</name>
    <name evidence="9" type="ORF">LPJ64_003132</name>
</gene>
<name>A0A9W7XIE8_9FUNG</name>
<keyword evidence="5" id="KW-0375">Hydrogen ion transport</keyword>
<keyword evidence="8" id="KW-0066">ATP synthesis</keyword>
<evidence type="ECO:0000256" key="7">
    <source>
        <dbReference type="ARBA" id="ARBA00023136"/>
    </source>
</evidence>
<dbReference type="PROSITE" id="PS00389">
    <property type="entry name" value="ATPASE_DELTA"/>
    <property type="match status" value="1"/>
</dbReference>
<dbReference type="Gene3D" id="1.10.520.20">
    <property type="entry name" value="N-terminal domain of the delta subunit of the F1F0-ATP synthase"/>
    <property type="match status" value="1"/>
</dbReference>
<evidence type="ECO:0000256" key="4">
    <source>
        <dbReference type="ARBA" id="ARBA00022448"/>
    </source>
</evidence>
<evidence type="ECO:0000256" key="2">
    <source>
        <dbReference type="ARBA" id="ARBA00007046"/>
    </source>
</evidence>
<comment type="similarity">
    <text evidence="2">Belongs to the ATPase delta chain family.</text>
</comment>
<keyword evidence="10" id="KW-1185">Reference proteome</keyword>
<keyword evidence="7" id="KW-0472">Membrane</keyword>
<dbReference type="SUPFAM" id="SSF47928">
    <property type="entry name" value="N-terminal domain of the delta subunit of the F1F0-ATP synthase"/>
    <property type="match status" value="1"/>
</dbReference>
<evidence type="ECO:0000256" key="1">
    <source>
        <dbReference type="ARBA" id="ARBA00004370"/>
    </source>
</evidence>
<evidence type="ECO:0000256" key="5">
    <source>
        <dbReference type="ARBA" id="ARBA00022781"/>
    </source>
</evidence>
<dbReference type="EMBL" id="JANBOH010000115">
    <property type="protein sequence ID" value="KAJ1645262.1"/>
    <property type="molecule type" value="Genomic_DNA"/>
</dbReference>
<organism evidence="9 10">
    <name type="scientific">Coemansia asiatica</name>
    <dbReference type="NCBI Taxonomy" id="1052880"/>
    <lineage>
        <taxon>Eukaryota</taxon>
        <taxon>Fungi</taxon>
        <taxon>Fungi incertae sedis</taxon>
        <taxon>Zoopagomycota</taxon>
        <taxon>Kickxellomycotina</taxon>
        <taxon>Kickxellomycetes</taxon>
        <taxon>Kickxellales</taxon>
        <taxon>Kickxellaceae</taxon>
        <taxon>Coemansia</taxon>
    </lineage>
</organism>
<dbReference type="InterPro" id="IPR026015">
    <property type="entry name" value="ATP_synth_OSCP/delta_N_sf"/>
</dbReference>
<evidence type="ECO:0000256" key="6">
    <source>
        <dbReference type="ARBA" id="ARBA00023065"/>
    </source>
</evidence>
<dbReference type="HAMAP" id="MF_01416">
    <property type="entry name" value="ATP_synth_delta_bact"/>
    <property type="match status" value="1"/>
</dbReference>
<evidence type="ECO:0000256" key="8">
    <source>
        <dbReference type="ARBA" id="ARBA00023310"/>
    </source>
</evidence>
<dbReference type="PANTHER" id="PTHR11910">
    <property type="entry name" value="ATP SYNTHASE DELTA CHAIN"/>
    <property type="match status" value="1"/>
</dbReference>
<dbReference type="Proteomes" id="UP001145021">
    <property type="component" value="Unassembled WGS sequence"/>
</dbReference>
<evidence type="ECO:0000313" key="9">
    <source>
        <dbReference type="EMBL" id="KAJ1645262.1"/>
    </source>
</evidence>
<dbReference type="GO" id="GO:0046933">
    <property type="term" value="F:proton-transporting ATP synthase activity, rotational mechanism"/>
    <property type="evidence" value="ECO:0007669"/>
    <property type="project" value="InterPro"/>
</dbReference>
<dbReference type="AlphaFoldDB" id="A0A9W7XIE8"/>